<feature type="compositionally biased region" description="Basic and acidic residues" evidence="1">
    <location>
        <begin position="183"/>
        <end position="200"/>
    </location>
</feature>
<feature type="region of interest" description="Disordered" evidence="1">
    <location>
        <begin position="180"/>
        <end position="200"/>
    </location>
</feature>
<reference evidence="2 3" key="1">
    <citation type="submission" date="2015-04" db="EMBL/GenBank/DDBJ databases">
        <authorList>
            <person name="Syromyatnikov M.Y."/>
            <person name="Popov V.N."/>
        </authorList>
    </citation>
    <scope>NUCLEOTIDE SEQUENCE [LARGE SCALE GENOMIC DNA]</scope>
    <source>
        <strain evidence="2">WF-38-12</strain>
    </source>
</reference>
<name>A0A0U1LNH8_TALIS</name>
<dbReference type="STRING" id="28573.A0A0U1LNH8"/>
<proteinExistence type="predicted"/>
<keyword evidence="3" id="KW-1185">Reference proteome</keyword>
<sequence>MLFNLGFTADAAAAHAEEETKTKGRLMPLPSLPDFVSFASTKSSSTPTPTPPLSTKPSHQTIASNDHDQDNDNNDNDDDDETSPTGKPTSNSRPRARSARPKTLFQFAHPVASQRHRRLTLRPKLLLQLHESNAISRPFPKYDVLPASIAPRLACKFPKLFASLRGLGPRDLVVVTSDMYEQQQHDDDRSDWSEDSSQDQREIVATIRQPLVKDDPQQPRAATVEIVSGLGVSWTGVPLPNGSYELVCSAGSQHQHQQRKARWVARDKGARKGSSSTSTSTSNNADGLKRFTFSVIDPNSRRHPVIASMTRNGIDVFEQYAYPAAVSSSDEKKPSSSSSPPQSPRELHDLDEELRVLIVTSGIWIAFMEGWAKNPHDTTCTTDSLPPSSLRSKSSTFPGTDRNPSSERFSTSAEVSSHKTKNRASTHSEIGPLRQGTLRSAKSRYRQSLNAESHDQKWTNLQKHEAGDEGERTKTAEDNPASKAKSWRRLSSMFGKNKGS</sequence>
<protein>
    <submittedName>
        <fullName evidence="2">Uncharacterized protein</fullName>
    </submittedName>
</protein>
<evidence type="ECO:0000313" key="2">
    <source>
        <dbReference type="EMBL" id="CRG84751.1"/>
    </source>
</evidence>
<dbReference type="OrthoDB" id="5404323at2759"/>
<feature type="compositionally biased region" description="Polar residues" evidence="1">
    <location>
        <begin position="396"/>
        <end position="415"/>
    </location>
</feature>
<feature type="region of interest" description="Disordered" evidence="1">
    <location>
        <begin position="1"/>
        <end position="102"/>
    </location>
</feature>
<gene>
    <name evidence="2" type="ORF">PISL3812_01954</name>
</gene>
<feature type="compositionally biased region" description="Acidic residues" evidence="1">
    <location>
        <begin position="71"/>
        <end position="82"/>
    </location>
</feature>
<accession>A0A0U1LNH8</accession>
<evidence type="ECO:0000256" key="1">
    <source>
        <dbReference type="SAM" id="MobiDB-lite"/>
    </source>
</evidence>
<dbReference type="OMA" id="LMRSENY"/>
<dbReference type="Proteomes" id="UP000054383">
    <property type="component" value="Unassembled WGS sequence"/>
</dbReference>
<feature type="region of interest" description="Disordered" evidence="1">
    <location>
        <begin position="378"/>
        <end position="500"/>
    </location>
</feature>
<feature type="region of interest" description="Disordered" evidence="1">
    <location>
        <begin position="325"/>
        <end position="348"/>
    </location>
</feature>
<feature type="region of interest" description="Disordered" evidence="1">
    <location>
        <begin position="250"/>
        <end position="284"/>
    </location>
</feature>
<feature type="compositionally biased region" description="Basic and acidic residues" evidence="1">
    <location>
        <begin position="452"/>
        <end position="477"/>
    </location>
</feature>
<organism evidence="2 3">
    <name type="scientific">Talaromyces islandicus</name>
    <name type="common">Penicillium islandicum</name>
    <dbReference type="NCBI Taxonomy" id="28573"/>
    <lineage>
        <taxon>Eukaryota</taxon>
        <taxon>Fungi</taxon>
        <taxon>Dikarya</taxon>
        <taxon>Ascomycota</taxon>
        <taxon>Pezizomycotina</taxon>
        <taxon>Eurotiomycetes</taxon>
        <taxon>Eurotiomycetidae</taxon>
        <taxon>Eurotiales</taxon>
        <taxon>Trichocomaceae</taxon>
        <taxon>Talaromyces</taxon>
        <taxon>Talaromyces sect. Islandici</taxon>
    </lineage>
</organism>
<feature type="compositionally biased region" description="Low complexity" evidence="1">
    <location>
        <begin position="384"/>
        <end position="395"/>
    </location>
</feature>
<dbReference type="EMBL" id="CVMT01000002">
    <property type="protein sequence ID" value="CRG84751.1"/>
    <property type="molecule type" value="Genomic_DNA"/>
</dbReference>
<dbReference type="AlphaFoldDB" id="A0A0U1LNH8"/>
<evidence type="ECO:0000313" key="3">
    <source>
        <dbReference type="Proteomes" id="UP000054383"/>
    </source>
</evidence>